<protein>
    <recommendedName>
        <fullName evidence="7">Dihydrofolate synthetase</fullName>
        <ecNumber evidence="7">6.3.2.12</ecNumber>
    </recommendedName>
</protein>
<dbReference type="EMBL" id="AZGZ01000041">
    <property type="protein sequence ID" value="KZZ86979.1"/>
    <property type="molecule type" value="Genomic_DNA"/>
</dbReference>
<evidence type="ECO:0000256" key="7">
    <source>
        <dbReference type="PIRNR" id="PIRNR001563"/>
    </source>
</evidence>
<comment type="similarity">
    <text evidence="1 7">Belongs to the folylpolyglutamate synthase family.</text>
</comment>
<dbReference type="InterPro" id="IPR036565">
    <property type="entry name" value="Mur-like_cat_sf"/>
</dbReference>
<comment type="caution">
    <text evidence="8">The sequence shown here is derived from an EMBL/GenBank/DDBJ whole genome shotgun (WGS) entry which is preliminary data.</text>
</comment>
<dbReference type="GO" id="GO:0046872">
    <property type="term" value="F:metal ion binding"/>
    <property type="evidence" value="ECO:0007669"/>
    <property type="project" value="UniProtKB-KW"/>
</dbReference>
<evidence type="ECO:0000256" key="1">
    <source>
        <dbReference type="ARBA" id="ARBA00008276"/>
    </source>
</evidence>
<comment type="catalytic activity">
    <reaction evidence="7">
        <text>7,8-dihydropteroate + L-glutamate + ATP = 7,8-dihydrofolate + ADP + phosphate + H(+)</text>
        <dbReference type="Rhea" id="RHEA:23584"/>
        <dbReference type="ChEBI" id="CHEBI:15378"/>
        <dbReference type="ChEBI" id="CHEBI:17839"/>
        <dbReference type="ChEBI" id="CHEBI:29985"/>
        <dbReference type="ChEBI" id="CHEBI:30616"/>
        <dbReference type="ChEBI" id="CHEBI:43474"/>
        <dbReference type="ChEBI" id="CHEBI:57451"/>
        <dbReference type="ChEBI" id="CHEBI:456216"/>
        <dbReference type="EC" id="6.3.2.12"/>
    </reaction>
</comment>
<dbReference type="GO" id="GO:0004326">
    <property type="term" value="F:tetrahydrofolylpolyglutamate synthase activity"/>
    <property type="evidence" value="ECO:0007669"/>
    <property type="project" value="InterPro"/>
</dbReference>
<keyword evidence="5 7" id="KW-0067">ATP-binding</keyword>
<dbReference type="GO" id="GO:0005739">
    <property type="term" value="C:mitochondrion"/>
    <property type="evidence" value="ECO:0007669"/>
    <property type="project" value="TreeGrafter"/>
</dbReference>
<dbReference type="NCBIfam" id="TIGR01499">
    <property type="entry name" value="folC"/>
    <property type="match status" value="1"/>
</dbReference>
<evidence type="ECO:0000256" key="6">
    <source>
        <dbReference type="ARBA" id="ARBA00022842"/>
    </source>
</evidence>
<organism evidence="8 9">
    <name type="scientific">Ascosphaera apis ARSEF 7405</name>
    <dbReference type="NCBI Taxonomy" id="392613"/>
    <lineage>
        <taxon>Eukaryota</taxon>
        <taxon>Fungi</taxon>
        <taxon>Dikarya</taxon>
        <taxon>Ascomycota</taxon>
        <taxon>Pezizomycotina</taxon>
        <taxon>Eurotiomycetes</taxon>
        <taxon>Eurotiomycetidae</taxon>
        <taxon>Onygenales</taxon>
        <taxon>Ascosphaeraceae</taxon>
        <taxon>Ascosphaera</taxon>
    </lineage>
</organism>
<dbReference type="EC" id="6.3.2.12" evidence="7"/>
<keyword evidence="2 7" id="KW-0436">Ligase</keyword>
<keyword evidence="9" id="KW-1185">Reference proteome</keyword>
<gene>
    <name evidence="8" type="ORF">AAP_06014</name>
</gene>
<evidence type="ECO:0000256" key="5">
    <source>
        <dbReference type="ARBA" id="ARBA00022840"/>
    </source>
</evidence>
<dbReference type="UniPathway" id="UPA00850"/>
<dbReference type="SUPFAM" id="SSF53244">
    <property type="entry name" value="MurD-like peptide ligases, peptide-binding domain"/>
    <property type="match status" value="1"/>
</dbReference>
<dbReference type="InterPro" id="IPR036615">
    <property type="entry name" value="Mur_ligase_C_dom_sf"/>
</dbReference>
<comment type="pathway">
    <text evidence="7">Cofactor biosynthesis; tetrahydrofolylpolyglutamate biosynthesis.</text>
</comment>
<dbReference type="PROSITE" id="PS01012">
    <property type="entry name" value="FOLYLPOLYGLU_SYNT_2"/>
    <property type="match status" value="1"/>
</dbReference>
<dbReference type="PANTHER" id="PTHR11136:SF0">
    <property type="entry name" value="DIHYDROFOLATE SYNTHETASE-RELATED"/>
    <property type="match status" value="1"/>
</dbReference>
<dbReference type="InterPro" id="IPR018109">
    <property type="entry name" value="Folylpolyglutamate_synth_CS"/>
</dbReference>
<dbReference type="OrthoDB" id="5212574at2759"/>
<dbReference type="GO" id="GO:0005524">
    <property type="term" value="F:ATP binding"/>
    <property type="evidence" value="ECO:0007669"/>
    <property type="project" value="UniProtKB-KW"/>
</dbReference>
<proteinExistence type="inferred from homology"/>
<dbReference type="PIRSF" id="PIRSF001563">
    <property type="entry name" value="Folylpolyglu_synth"/>
    <property type="match status" value="1"/>
</dbReference>
<dbReference type="SUPFAM" id="SSF53623">
    <property type="entry name" value="MurD-like peptide ligases, catalytic domain"/>
    <property type="match status" value="1"/>
</dbReference>
<evidence type="ECO:0000256" key="3">
    <source>
        <dbReference type="ARBA" id="ARBA00022723"/>
    </source>
</evidence>
<evidence type="ECO:0000313" key="8">
    <source>
        <dbReference type="EMBL" id="KZZ86979.1"/>
    </source>
</evidence>
<dbReference type="Gene3D" id="3.90.190.20">
    <property type="entry name" value="Mur ligase, C-terminal domain"/>
    <property type="match status" value="1"/>
</dbReference>
<dbReference type="InterPro" id="IPR001645">
    <property type="entry name" value="Folylpolyglutamate_synth"/>
</dbReference>
<evidence type="ECO:0000256" key="4">
    <source>
        <dbReference type="ARBA" id="ARBA00022741"/>
    </source>
</evidence>
<reference evidence="8 9" key="1">
    <citation type="journal article" date="2016" name="Genome Biol. Evol.">
        <title>Divergent and convergent evolution of fungal pathogenicity.</title>
        <authorList>
            <person name="Shang Y."/>
            <person name="Xiao G."/>
            <person name="Zheng P."/>
            <person name="Cen K."/>
            <person name="Zhan S."/>
            <person name="Wang C."/>
        </authorList>
    </citation>
    <scope>NUCLEOTIDE SEQUENCE [LARGE SCALE GENOMIC DNA]</scope>
    <source>
        <strain evidence="8 9">ARSEF 7405</strain>
    </source>
</reference>
<keyword evidence="3" id="KW-0479">Metal-binding</keyword>
<name>A0A167V385_9EURO</name>
<keyword evidence="6" id="KW-0460">Magnesium</keyword>
<sequence>MIELGLQRISRLVQHCPPISWKAVHIAGTNGKGSIVSYISSLFAHSGIRCGAFTSPHLVDRWDCITIDNNAVKQSVFLAAEEKIKQVDRTLGVGASEFELLTATAFQIFEQEKIDIGVIEVGLGGRLDATNVLTEKDVLVSVVSKIGLDHQKILGDSLEQIAREKAGIMKKNVACVVDATNETGVMNVLRKCADNAGTRLIPVTTDSATKQFNSLSAIFDSVRLEPHQQTNASVAVTAAQLAISLHRPQSTKNTFEGILSKAITACPRPGRQQLIDLRPLVSRAAPVLLDGAHNPQSAVVLGQYVESRIRRDEKPLVWILAMSEGKSMDEILDTIIRPNSGDYIATVEFGAVDGMPWVRPCESTALAGEVSKVQGLGEIKSFGADLKGALRWAEGKAVALGTNDNEGSIVIAGSLYLVGSVLRELREAGMQNGN</sequence>
<accession>A0A167V385</accession>
<dbReference type="GO" id="GO:0008841">
    <property type="term" value="F:dihydrofolate synthase activity"/>
    <property type="evidence" value="ECO:0007669"/>
    <property type="project" value="UniProtKB-EC"/>
</dbReference>
<keyword evidence="7" id="KW-0554">One-carbon metabolism</keyword>
<dbReference type="AlphaFoldDB" id="A0A167V385"/>
<keyword evidence="4 7" id="KW-0547">Nucleotide-binding</keyword>
<dbReference type="GO" id="GO:0005829">
    <property type="term" value="C:cytosol"/>
    <property type="evidence" value="ECO:0007669"/>
    <property type="project" value="TreeGrafter"/>
</dbReference>
<evidence type="ECO:0000256" key="2">
    <source>
        <dbReference type="ARBA" id="ARBA00022598"/>
    </source>
</evidence>
<dbReference type="VEuPathDB" id="FungiDB:AAP_06014"/>
<dbReference type="Proteomes" id="UP000242877">
    <property type="component" value="Unassembled WGS sequence"/>
</dbReference>
<dbReference type="PANTHER" id="PTHR11136">
    <property type="entry name" value="FOLYLPOLYGLUTAMATE SYNTHASE-RELATED"/>
    <property type="match status" value="1"/>
</dbReference>
<evidence type="ECO:0000313" key="9">
    <source>
        <dbReference type="Proteomes" id="UP000242877"/>
    </source>
</evidence>
<dbReference type="Gene3D" id="3.40.1190.10">
    <property type="entry name" value="Mur-like, catalytic domain"/>
    <property type="match status" value="1"/>
</dbReference>
<dbReference type="GO" id="GO:0006730">
    <property type="term" value="P:one-carbon metabolic process"/>
    <property type="evidence" value="ECO:0007669"/>
    <property type="project" value="UniProtKB-KW"/>
</dbReference>